<keyword evidence="1" id="KW-0732">Signal</keyword>
<dbReference type="Proteomes" id="UP000578112">
    <property type="component" value="Unassembled WGS sequence"/>
</dbReference>
<reference evidence="3 4" key="1">
    <citation type="submission" date="2020-08" db="EMBL/GenBank/DDBJ databases">
        <title>Sequencing the genomes of 1000 actinobacteria strains.</title>
        <authorList>
            <person name="Klenk H.-P."/>
        </authorList>
    </citation>
    <scope>NUCLEOTIDE SEQUENCE [LARGE SCALE GENOMIC DNA]</scope>
    <source>
        <strain evidence="3 4">DSM 43149</strain>
    </source>
</reference>
<comment type="caution">
    <text evidence="3">The sequence shown here is derived from an EMBL/GenBank/DDBJ whole genome shotgun (WGS) entry which is preliminary data.</text>
</comment>
<name>A0A7W7I6X8_9ACTN</name>
<keyword evidence="4" id="KW-1185">Reference proteome</keyword>
<proteinExistence type="predicted"/>
<dbReference type="AlphaFoldDB" id="A0A7W7I6X8"/>
<accession>A0A7W7I6X8</accession>
<dbReference type="RefSeq" id="WP_184998442.1">
    <property type="nucleotide sequence ID" value="NZ_BOMK01000076.1"/>
</dbReference>
<feature type="signal peptide" evidence="1">
    <location>
        <begin position="1"/>
        <end position="28"/>
    </location>
</feature>
<evidence type="ECO:0000313" key="3">
    <source>
        <dbReference type="EMBL" id="MBB4767429.1"/>
    </source>
</evidence>
<feature type="domain" description="Ig-like" evidence="2">
    <location>
        <begin position="279"/>
        <end position="306"/>
    </location>
</feature>
<evidence type="ECO:0000313" key="4">
    <source>
        <dbReference type="Proteomes" id="UP000578112"/>
    </source>
</evidence>
<gene>
    <name evidence="3" type="ORF">BJ971_007985</name>
</gene>
<dbReference type="Pfam" id="PF12245">
    <property type="entry name" value="Big_3_2"/>
    <property type="match status" value="1"/>
</dbReference>
<dbReference type="EMBL" id="JACHNH010000001">
    <property type="protein sequence ID" value="MBB4767429.1"/>
    <property type="molecule type" value="Genomic_DNA"/>
</dbReference>
<organism evidence="3 4">
    <name type="scientific">Actinoplanes digitatis</name>
    <dbReference type="NCBI Taxonomy" id="1868"/>
    <lineage>
        <taxon>Bacteria</taxon>
        <taxon>Bacillati</taxon>
        <taxon>Actinomycetota</taxon>
        <taxon>Actinomycetes</taxon>
        <taxon>Micromonosporales</taxon>
        <taxon>Micromonosporaceae</taxon>
        <taxon>Actinoplanes</taxon>
    </lineage>
</organism>
<dbReference type="Pfam" id="PF17957">
    <property type="entry name" value="Big_7"/>
    <property type="match status" value="1"/>
</dbReference>
<feature type="chain" id="PRO_5031249073" description="Ig-like domain-containing protein" evidence="1">
    <location>
        <begin position="29"/>
        <end position="395"/>
    </location>
</feature>
<protein>
    <recommendedName>
        <fullName evidence="2">Ig-like domain-containing protein</fullName>
    </recommendedName>
</protein>
<sequence>MYLKLRHTGMVTAAALAASLIATPPAFAAGSVPKVFAETAEFWVGGVTPVTFYPGQGQDMSAVTGLTLFADGTEVGTDTAAPWGIDWDTRGFNGLVRLSTRATTDTGTSTTDGMTVDVDNNAPTGLTVRFPRRDGYIGQGGELAVDANDDTFVTGSELIVGGVVVSSKDLAGGGNLDLGWNVKLPNGKTDMTVRVRDKVGNVTALTRSVTVDNDRPVITGSTTAGSAVRGSFKVTLTGYKDASPFVTFEALLDDPAMQRSYGQEGSPRTLTIDSRDVPDGKYTLGWRAIDAAGNEGVLRRPLIVDNRAPAVSITKAPKNKAKVKKKFTVTAKATDTYGIAKVQLLVNGKVVTTDTKAGYSFTVNPKKYGKKFTVRVRAYDKAGNVRYSSTRTYKR</sequence>
<evidence type="ECO:0000256" key="1">
    <source>
        <dbReference type="SAM" id="SignalP"/>
    </source>
</evidence>
<dbReference type="GO" id="GO:0005975">
    <property type="term" value="P:carbohydrate metabolic process"/>
    <property type="evidence" value="ECO:0007669"/>
    <property type="project" value="UniProtKB-ARBA"/>
</dbReference>
<dbReference type="InterPro" id="IPR022038">
    <property type="entry name" value="Ig-like_bact"/>
</dbReference>
<dbReference type="InterPro" id="IPR013783">
    <property type="entry name" value="Ig-like_fold"/>
</dbReference>
<evidence type="ECO:0000259" key="2">
    <source>
        <dbReference type="Pfam" id="PF12245"/>
    </source>
</evidence>
<dbReference type="Gene3D" id="2.60.40.10">
    <property type="entry name" value="Immunoglobulins"/>
    <property type="match status" value="2"/>
</dbReference>